<sequence>MSFCYVRTISIALFLSIFLFLNN</sequence>
<protein>
    <submittedName>
        <fullName evidence="2">Exported protein (Hyp8)</fullName>
    </submittedName>
</protein>
<keyword evidence="1" id="KW-0472">Membrane</keyword>
<feature type="transmembrane region" description="Helical" evidence="1">
    <location>
        <begin position="6"/>
        <end position="22"/>
    </location>
</feature>
<keyword evidence="1" id="KW-0812">Transmembrane</keyword>
<evidence type="ECO:0000256" key="1">
    <source>
        <dbReference type="SAM" id="Phobius"/>
    </source>
</evidence>
<feature type="non-terminal residue" evidence="2">
    <location>
        <position position="23"/>
    </location>
</feature>
<dbReference type="KEGG" id="prei:PRSY57_1300600"/>
<evidence type="ECO:0000313" key="2">
    <source>
        <dbReference type="EMBL" id="KYN94456.1"/>
    </source>
</evidence>
<dbReference type="EMBL" id="LVLA01000014">
    <property type="protein sequence ID" value="KYN94456.1"/>
    <property type="molecule type" value="Genomic_DNA"/>
</dbReference>
<dbReference type="Proteomes" id="UP000076359">
    <property type="component" value="Unassembled WGS sequence"/>
</dbReference>
<comment type="caution">
    <text evidence="2">The sequence shown here is derived from an EMBL/GenBank/DDBJ whole genome shotgun (WGS) entry which is preliminary data.</text>
</comment>
<proteinExistence type="predicted"/>
<dbReference type="GeneID" id="24532585"/>
<gene>
    <name evidence="2" type="ORF">PRSY57_1300600</name>
</gene>
<name>A0A151L6D1_PLARE</name>
<dbReference type="AlphaFoldDB" id="A0A151L6D1"/>
<evidence type="ECO:0000313" key="3">
    <source>
        <dbReference type="Proteomes" id="UP000076359"/>
    </source>
</evidence>
<dbReference type="RefSeq" id="XP_019970052.1">
    <property type="nucleotide sequence ID" value="XM_020115129.1"/>
</dbReference>
<organism evidence="2 3">
    <name type="scientific">Plasmodium reichenowi</name>
    <dbReference type="NCBI Taxonomy" id="5854"/>
    <lineage>
        <taxon>Eukaryota</taxon>
        <taxon>Sar</taxon>
        <taxon>Alveolata</taxon>
        <taxon>Apicomplexa</taxon>
        <taxon>Aconoidasida</taxon>
        <taxon>Haemosporida</taxon>
        <taxon>Plasmodiidae</taxon>
        <taxon>Plasmodium</taxon>
        <taxon>Plasmodium (Laverania)</taxon>
    </lineage>
</organism>
<keyword evidence="1" id="KW-1133">Transmembrane helix</keyword>
<reference evidence="2 3" key="1">
    <citation type="journal article" date="2016" name="Nat. Commun.">
        <title>Genomes of cryptic chimpanzee Plasmodium species reveal key evolutionary events leading to human malaria.</title>
        <authorList>
            <person name="Sundararaman S.A."/>
            <person name="Plenderleith L.J."/>
            <person name="Liu W."/>
            <person name="Loy D.E."/>
            <person name="Learn G.H."/>
            <person name="Li Y."/>
            <person name="Shaw K.S."/>
            <person name="Ayouba A."/>
            <person name="Peeters M."/>
            <person name="Speede S."/>
            <person name="Shaw G.M."/>
            <person name="Bushman F.D."/>
            <person name="Brisson D."/>
            <person name="Rayner J.C."/>
            <person name="Sharp P.M."/>
            <person name="Hahn B.H."/>
        </authorList>
    </citation>
    <scope>NUCLEOTIDE SEQUENCE [LARGE SCALE GENOMIC DNA]</scope>
    <source>
        <strain evidence="2 3">SY57</strain>
    </source>
</reference>
<accession>A0A151L6D1</accession>